<evidence type="ECO:0000313" key="1">
    <source>
        <dbReference type="EMBL" id="CAB4144196.1"/>
    </source>
</evidence>
<reference evidence="1" key="1">
    <citation type="submission" date="2020-04" db="EMBL/GenBank/DDBJ databases">
        <authorList>
            <person name="Chiriac C."/>
            <person name="Salcher M."/>
            <person name="Ghai R."/>
            <person name="Kavagutti S V."/>
        </authorList>
    </citation>
    <scope>NUCLEOTIDE SEQUENCE</scope>
</reference>
<proteinExistence type="predicted"/>
<sequence length="67" mass="7675">MIHEFRNPVPVKTDLGYGYLLYVQSGGMFCNDIFAVVMENDGGIRHMLTDQFCVIRNDTFDIKNDKA</sequence>
<accession>A0A6J5MGL2</accession>
<name>A0A6J5MGL2_9CAUD</name>
<protein>
    <submittedName>
        <fullName evidence="1">Uncharacterized protein</fullName>
    </submittedName>
</protein>
<gene>
    <name evidence="1" type="ORF">UFOVP460_22</name>
</gene>
<organism evidence="1">
    <name type="scientific">uncultured Caudovirales phage</name>
    <dbReference type="NCBI Taxonomy" id="2100421"/>
    <lineage>
        <taxon>Viruses</taxon>
        <taxon>Duplodnaviria</taxon>
        <taxon>Heunggongvirae</taxon>
        <taxon>Uroviricota</taxon>
        <taxon>Caudoviricetes</taxon>
        <taxon>Peduoviridae</taxon>
        <taxon>Maltschvirus</taxon>
        <taxon>Maltschvirus maltsch</taxon>
    </lineage>
</organism>
<dbReference type="EMBL" id="LR796434">
    <property type="protein sequence ID" value="CAB4144196.1"/>
    <property type="molecule type" value="Genomic_DNA"/>
</dbReference>